<organism evidence="4 5">
    <name type="scientific">Caldimonas aquatica</name>
    <dbReference type="NCBI Taxonomy" id="376175"/>
    <lineage>
        <taxon>Bacteria</taxon>
        <taxon>Pseudomonadati</taxon>
        <taxon>Pseudomonadota</taxon>
        <taxon>Betaproteobacteria</taxon>
        <taxon>Burkholderiales</taxon>
        <taxon>Sphaerotilaceae</taxon>
        <taxon>Caldimonas</taxon>
    </lineage>
</organism>
<dbReference type="RefSeq" id="WP_264891835.1">
    <property type="nucleotide sequence ID" value="NZ_CP110257.1"/>
</dbReference>
<gene>
    <name evidence="4" type="ORF">OMP39_11350</name>
</gene>
<proteinExistence type="predicted"/>
<accession>A0ABY6MP54</accession>
<dbReference type="PANTHER" id="PTHR32347">
    <property type="entry name" value="EFFLUX SYSTEM COMPONENT YKNX-RELATED"/>
    <property type="match status" value="1"/>
</dbReference>
<keyword evidence="2 3" id="KW-0175">Coiled coil</keyword>
<evidence type="ECO:0000256" key="3">
    <source>
        <dbReference type="SAM" id="Coils"/>
    </source>
</evidence>
<dbReference type="Gene3D" id="2.40.50.100">
    <property type="match status" value="1"/>
</dbReference>
<evidence type="ECO:0000256" key="1">
    <source>
        <dbReference type="ARBA" id="ARBA00004196"/>
    </source>
</evidence>
<dbReference type="InterPro" id="IPR050465">
    <property type="entry name" value="UPF0194_transport"/>
</dbReference>
<dbReference type="Gene3D" id="1.10.287.470">
    <property type="entry name" value="Helix hairpin bin"/>
    <property type="match status" value="1"/>
</dbReference>
<dbReference type="PANTHER" id="PTHR32347:SF29">
    <property type="entry name" value="UPF0194 MEMBRANE PROTEIN YBHG"/>
    <property type="match status" value="1"/>
</dbReference>
<reference evidence="4" key="1">
    <citation type="submission" date="2022-10" db="EMBL/GenBank/DDBJ databases">
        <title>Complete genome sequence of Schlegelella aquatica LMG 23380.</title>
        <authorList>
            <person name="Musilova J."/>
            <person name="Kourilova X."/>
            <person name="Bezdicek M."/>
            <person name="Hermankova K."/>
            <person name="Obruca S."/>
            <person name="Sedlar K."/>
        </authorList>
    </citation>
    <scope>NUCLEOTIDE SEQUENCE</scope>
    <source>
        <strain evidence="4">LMG 23380</strain>
    </source>
</reference>
<evidence type="ECO:0000256" key="2">
    <source>
        <dbReference type="ARBA" id="ARBA00023054"/>
    </source>
</evidence>
<feature type="coiled-coil region" evidence="3">
    <location>
        <begin position="100"/>
        <end position="129"/>
    </location>
</feature>
<protein>
    <submittedName>
        <fullName evidence="4">HlyD family efflux transporter periplasmic adaptor subunit</fullName>
    </submittedName>
</protein>
<dbReference type="Gene3D" id="2.40.420.20">
    <property type="match status" value="1"/>
</dbReference>
<dbReference type="Proteomes" id="UP001163266">
    <property type="component" value="Chromosome"/>
</dbReference>
<evidence type="ECO:0000313" key="4">
    <source>
        <dbReference type="EMBL" id="UZD54266.1"/>
    </source>
</evidence>
<keyword evidence="5" id="KW-1185">Reference proteome</keyword>
<sequence length="404" mass="43810">MNTKRLLIAAAVTASVVAVLAWAFAPRPQAVELATVQRGLFERTIDEDGKTRVRDRYVVAAPLAGRLERITLREGDRVEAQQVVARLAPTLAPMLDARTLAELRERVGAAEAQVRAAGARAQLAQVRQRQAEDEWQRNQALAQQGFISESRLTSARLTREAALREQAAAAQELETARHLLAQARAAVRATQPGDPAPGRLFEVRSPIAAQVLRVPQTSEGVVALGTPLMELGDTADLEIVAELLTSDAVQVQPGMPARIERWGGPQVLEARVKRVEPGAFTKVSALGVEEQRVEVLLELASSPAERAALGDGYRVGVRLVAQSVPDALLVPVSAVFPHPEQPGRMAAFTLRDGRALLRTVEVGGRNGVHAWVRQGLDEAEQVIVYPPPNVHDGVRVQPRKRNPR</sequence>
<comment type="subcellular location">
    <subcellularLocation>
        <location evidence="1">Cell envelope</location>
    </subcellularLocation>
</comment>
<dbReference type="Gene3D" id="2.40.30.170">
    <property type="match status" value="1"/>
</dbReference>
<dbReference type="EMBL" id="CP110257">
    <property type="protein sequence ID" value="UZD54266.1"/>
    <property type="molecule type" value="Genomic_DNA"/>
</dbReference>
<name>A0ABY6MP54_9BURK</name>
<evidence type="ECO:0000313" key="5">
    <source>
        <dbReference type="Proteomes" id="UP001163266"/>
    </source>
</evidence>